<dbReference type="GO" id="GO:0080043">
    <property type="term" value="F:quercetin 3-O-glucosyltransferase activity"/>
    <property type="evidence" value="ECO:0000318"/>
    <property type="project" value="GO_Central"/>
</dbReference>
<organism evidence="5 6">
    <name type="scientific">Nelumbo nucifera</name>
    <name type="common">Sacred lotus</name>
    <dbReference type="NCBI Taxonomy" id="4432"/>
    <lineage>
        <taxon>Eukaryota</taxon>
        <taxon>Viridiplantae</taxon>
        <taxon>Streptophyta</taxon>
        <taxon>Embryophyta</taxon>
        <taxon>Tracheophyta</taxon>
        <taxon>Spermatophyta</taxon>
        <taxon>Magnoliopsida</taxon>
        <taxon>Proteales</taxon>
        <taxon>Nelumbonaceae</taxon>
        <taxon>Nelumbo</taxon>
    </lineage>
</organism>
<evidence type="ECO:0000256" key="4">
    <source>
        <dbReference type="RuleBase" id="RU362057"/>
    </source>
</evidence>
<dbReference type="eggNOG" id="KOG1192">
    <property type="taxonomic scope" value="Eukaryota"/>
</dbReference>
<reference evidence="6" key="1">
    <citation type="submission" date="2025-08" db="UniProtKB">
        <authorList>
            <consortium name="RefSeq"/>
        </authorList>
    </citation>
    <scope>IDENTIFICATION</scope>
</reference>
<dbReference type="CDD" id="cd03784">
    <property type="entry name" value="GT1_Gtf-like"/>
    <property type="match status" value="1"/>
</dbReference>
<accession>A0A1U7Z1N7</accession>
<dbReference type="SUPFAM" id="SSF53756">
    <property type="entry name" value="UDP-Glycosyltransferase/glycogen phosphorylase"/>
    <property type="match status" value="1"/>
</dbReference>
<dbReference type="OrthoDB" id="5835829at2759"/>
<dbReference type="RefSeq" id="XP_010246963.1">
    <property type="nucleotide sequence ID" value="XM_010248661.2"/>
</dbReference>
<evidence type="ECO:0000313" key="6">
    <source>
        <dbReference type="RefSeq" id="XP_010246963.1"/>
    </source>
</evidence>
<dbReference type="GO" id="GO:0080044">
    <property type="term" value="F:quercetin 7-O-glucosyltransferase activity"/>
    <property type="evidence" value="ECO:0000318"/>
    <property type="project" value="GO_Central"/>
</dbReference>
<dbReference type="KEGG" id="nnu:104590124"/>
<proteinExistence type="inferred from homology"/>
<dbReference type="InterPro" id="IPR002213">
    <property type="entry name" value="UDP_glucos_trans"/>
</dbReference>
<dbReference type="OMA" id="LWIVREK"/>
<evidence type="ECO:0000256" key="2">
    <source>
        <dbReference type="ARBA" id="ARBA00022679"/>
    </source>
</evidence>
<dbReference type="FunFam" id="3.40.50.2000:FF:000019">
    <property type="entry name" value="Glycosyltransferase"/>
    <property type="match status" value="1"/>
</dbReference>
<evidence type="ECO:0000256" key="1">
    <source>
        <dbReference type="ARBA" id="ARBA00009995"/>
    </source>
</evidence>
<dbReference type="Proteomes" id="UP000189703">
    <property type="component" value="Unplaced"/>
</dbReference>
<dbReference type="InParanoid" id="A0A1U7Z1N7"/>
<dbReference type="InterPro" id="IPR035595">
    <property type="entry name" value="UDP_glycos_trans_CS"/>
</dbReference>
<dbReference type="Gene3D" id="3.40.50.2000">
    <property type="entry name" value="Glycogen Phosphorylase B"/>
    <property type="match status" value="2"/>
</dbReference>
<keyword evidence="3" id="KW-0328">Glycosyltransferase</keyword>
<dbReference type="EC" id="2.4.1.-" evidence="4"/>
<keyword evidence="5" id="KW-1185">Reference proteome</keyword>
<dbReference type="PANTHER" id="PTHR11926:SF1534">
    <property type="entry name" value="GLYCOSYLTRANSFERASE"/>
    <property type="match status" value="1"/>
</dbReference>
<dbReference type="PROSITE" id="PS00375">
    <property type="entry name" value="UDPGT"/>
    <property type="match status" value="1"/>
</dbReference>
<gene>
    <name evidence="6" type="primary">LOC104590124</name>
</gene>
<dbReference type="AlphaFoldDB" id="A0A1U7Z1N7"/>
<dbReference type="GeneID" id="104590124"/>
<evidence type="ECO:0000313" key="5">
    <source>
        <dbReference type="Proteomes" id="UP000189703"/>
    </source>
</evidence>
<keyword evidence="2 3" id="KW-0808">Transferase</keyword>
<protein>
    <recommendedName>
        <fullName evidence="4">Glycosyltransferase</fullName>
        <ecNumber evidence="4">2.4.1.-</ecNumber>
    </recommendedName>
</protein>
<evidence type="ECO:0000256" key="3">
    <source>
        <dbReference type="RuleBase" id="RU003718"/>
    </source>
</evidence>
<comment type="similarity">
    <text evidence="1 3">Belongs to the UDP-glycosyltransferase family.</text>
</comment>
<dbReference type="GO" id="GO:0005737">
    <property type="term" value="C:cytoplasm"/>
    <property type="evidence" value="ECO:0000318"/>
    <property type="project" value="GO_Central"/>
</dbReference>
<sequence>MGERPNHFLLVTLPMQGHINPTLQFAKRLLRTGAQVTFAISFSAYRRLMKSSTPIHGLTFAPFSDGFDDGYRVFFDEPSEFKLRASQALADLILAASKEHRPVTCLIYTLLLSWAADVANNLGVASALLWIQSAAVFDIYYHYFNGFRELIANSEDDPLSSIELPGLPRLTSQDVPSFLLPSNFLPLAVPGFQEQFQSFERETKIQVLINTFDAMEPEALGAIDKINMIGIGPLIPSAFLDDEDPSDKSFGGDLFHGSGDYIEWLNSKPDSSVVYVSFGSLAVLQTEEIANGLLESGRPFLWVIRLNRNETGEETMLGRWEELKERGLIVPWCTQVEVLSHSSVGCFVTHCGWNSTLESLVAGVPVVTLPQISDQTTNSRLIEDVWRTGVRTKVKTEEGIVESGEIKRCLDLVMGSESGNEMTRNVKKWKEMSKEAVKDGGSSDKNLKRFLEEIVMTGI</sequence>
<dbReference type="FunCoup" id="A0A1U7Z1N7">
    <property type="interactions" value="68"/>
</dbReference>
<dbReference type="Pfam" id="PF00201">
    <property type="entry name" value="UDPGT"/>
    <property type="match status" value="1"/>
</dbReference>
<name>A0A1U7Z1N7_NELNU</name>
<dbReference type="PANTHER" id="PTHR11926">
    <property type="entry name" value="GLUCOSYL/GLUCURONOSYL TRANSFERASES"/>
    <property type="match status" value="1"/>
</dbReference>